<dbReference type="GO" id="GO:0006508">
    <property type="term" value="P:proteolysis"/>
    <property type="evidence" value="ECO:0007669"/>
    <property type="project" value="UniProtKB-KW"/>
</dbReference>
<dbReference type="EC" id="3.4.11.2" evidence="4"/>
<feature type="active site" description="Proton acceptor" evidence="14">
    <location>
        <position position="303"/>
    </location>
</feature>
<feature type="compositionally biased region" description="Polar residues" evidence="16">
    <location>
        <begin position="1"/>
        <end position="14"/>
    </location>
</feature>
<keyword evidence="8 15" id="KW-0479">Metal-binding</keyword>
<dbReference type="Pfam" id="PF17900">
    <property type="entry name" value="Peptidase_M1_N"/>
    <property type="match status" value="1"/>
</dbReference>
<dbReference type="InterPro" id="IPR042097">
    <property type="entry name" value="Aminopeptidase_N-like_N_sf"/>
</dbReference>
<dbReference type="OrthoDB" id="100605at2"/>
<feature type="domain" description="Peptidase M1 membrane alanine aminopeptidase" evidence="17">
    <location>
        <begin position="242"/>
        <end position="437"/>
    </location>
</feature>
<dbReference type="PANTHER" id="PTHR45726">
    <property type="entry name" value="LEUKOTRIENE A-4 HYDROLASE"/>
    <property type="match status" value="1"/>
</dbReference>
<dbReference type="EMBL" id="PVTI01000035">
    <property type="protein sequence ID" value="PRY51627.1"/>
    <property type="molecule type" value="Genomic_DNA"/>
</dbReference>
<dbReference type="GO" id="GO:0008237">
    <property type="term" value="F:metallopeptidase activity"/>
    <property type="evidence" value="ECO:0007669"/>
    <property type="project" value="UniProtKB-KW"/>
</dbReference>
<evidence type="ECO:0000256" key="6">
    <source>
        <dbReference type="ARBA" id="ARBA00022490"/>
    </source>
</evidence>
<proteinExistence type="inferred from homology"/>
<keyword evidence="20" id="KW-1185">Reference proteome</keyword>
<dbReference type="InterPro" id="IPR014782">
    <property type="entry name" value="Peptidase_M1_dom"/>
</dbReference>
<evidence type="ECO:0000256" key="3">
    <source>
        <dbReference type="ARBA" id="ARBA00010136"/>
    </source>
</evidence>
<evidence type="ECO:0000256" key="11">
    <source>
        <dbReference type="ARBA" id="ARBA00023049"/>
    </source>
</evidence>
<dbReference type="GO" id="GO:0008270">
    <property type="term" value="F:zinc ion binding"/>
    <property type="evidence" value="ECO:0007669"/>
    <property type="project" value="InterPro"/>
</dbReference>
<evidence type="ECO:0000313" key="20">
    <source>
        <dbReference type="Proteomes" id="UP000237822"/>
    </source>
</evidence>
<keyword evidence="11" id="KW-0482">Metalloprotease</keyword>
<dbReference type="InterPro" id="IPR027268">
    <property type="entry name" value="Peptidase_M4/M1_CTD_sf"/>
</dbReference>
<evidence type="ECO:0000256" key="1">
    <source>
        <dbReference type="ARBA" id="ARBA00000098"/>
    </source>
</evidence>
<feature type="active site" description="Proton donor" evidence="14">
    <location>
        <position position="378"/>
    </location>
</feature>
<dbReference type="Proteomes" id="UP000237822">
    <property type="component" value="Unassembled WGS sequence"/>
</dbReference>
<evidence type="ECO:0000256" key="10">
    <source>
        <dbReference type="ARBA" id="ARBA00022833"/>
    </source>
</evidence>
<comment type="similarity">
    <text evidence="3">Belongs to the peptidase M1 family.</text>
</comment>
<evidence type="ECO:0000256" key="15">
    <source>
        <dbReference type="PIRSR" id="PIRSR634015-3"/>
    </source>
</evidence>
<dbReference type="InterPro" id="IPR034015">
    <property type="entry name" value="M1_LTA4H"/>
</dbReference>
<keyword evidence="9" id="KW-0378">Hydrolase</keyword>
<dbReference type="InterPro" id="IPR045357">
    <property type="entry name" value="Aminopeptidase_N-like_N"/>
</dbReference>
<dbReference type="Pfam" id="PF01433">
    <property type="entry name" value="Peptidase_M1"/>
    <property type="match status" value="1"/>
</dbReference>
<dbReference type="GO" id="GO:0016285">
    <property type="term" value="F:alanyl aminopeptidase activity"/>
    <property type="evidence" value="ECO:0007669"/>
    <property type="project" value="UniProtKB-EC"/>
</dbReference>
<dbReference type="CDD" id="cd09603">
    <property type="entry name" value="M1_APN_like"/>
    <property type="match status" value="1"/>
</dbReference>
<dbReference type="SUPFAM" id="SSF55486">
    <property type="entry name" value="Metalloproteases ('zincins'), catalytic domain"/>
    <property type="match status" value="1"/>
</dbReference>
<name>A0A2T0U127_9MICO</name>
<dbReference type="SUPFAM" id="SSF63737">
    <property type="entry name" value="Leukotriene A4 hydrolase N-terminal domain"/>
    <property type="match status" value="1"/>
</dbReference>
<protein>
    <recommendedName>
        <fullName evidence="5">Aminopeptidase N</fullName>
        <ecNumber evidence="4">3.4.11.2</ecNumber>
    </recommendedName>
    <alternativeName>
        <fullName evidence="12">Alanine aminopeptidase</fullName>
    </alternativeName>
    <alternativeName>
        <fullName evidence="13">Lysyl aminopeptidase</fullName>
    </alternativeName>
</protein>
<feature type="binding site" evidence="15">
    <location>
        <position position="325"/>
    </location>
    <ligand>
        <name>Zn(2+)</name>
        <dbReference type="ChEBI" id="CHEBI:29105"/>
        <note>catalytic</note>
    </ligand>
</feature>
<comment type="subcellular location">
    <subcellularLocation>
        <location evidence="2">Cytoplasm</location>
    </subcellularLocation>
</comment>
<evidence type="ECO:0000256" key="13">
    <source>
        <dbReference type="ARBA" id="ARBA00031533"/>
    </source>
</evidence>
<dbReference type="GO" id="GO:0005737">
    <property type="term" value="C:cytoplasm"/>
    <property type="evidence" value="ECO:0007669"/>
    <property type="project" value="UniProtKB-SubCell"/>
</dbReference>
<dbReference type="PANTHER" id="PTHR45726:SF3">
    <property type="entry name" value="LEUKOTRIENE A-4 HYDROLASE"/>
    <property type="match status" value="1"/>
</dbReference>
<keyword evidence="10 15" id="KW-0862">Zinc</keyword>
<evidence type="ECO:0000313" key="19">
    <source>
        <dbReference type="EMBL" id="PRY51627.1"/>
    </source>
</evidence>
<dbReference type="Gene3D" id="2.60.40.1730">
    <property type="entry name" value="tricorn interacting facor f3 domain"/>
    <property type="match status" value="1"/>
</dbReference>
<comment type="cofactor">
    <cofactor evidence="15">
        <name>Zn(2+)</name>
        <dbReference type="ChEBI" id="CHEBI:29105"/>
    </cofactor>
    <text evidence="15">Binds 1 zinc ion per subunit.</text>
</comment>
<gene>
    <name evidence="19" type="ORF">BCF74_13516</name>
</gene>
<evidence type="ECO:0000259" key="17">
    <source>
        <dbReference type="Pfam" id="PF01433"/>
    </source>
</evidence>
<evidence type="ECO:0000256" key="14">
    <source>
        <dbReference type="PIRSR" id="PIRSR634015-1"/>
    </source>
</evidence>
<evidence type="ECO:0000256" key="7">
    <source>
        <dbReference type="ARBA" id="ARBA00022670"/>
    </source>
</evidence>
<feature type="binding site" evidence="15">
    <location>
        <position position="302"/>
    </location>
    <ligand>
        <name>Zn(2+)</name>
        <dbReference type="ChEBI" id="CHEBI:29105"/>
        <note>catalytic</note>
    </ligand>
</feature>
<feature type="domain" description="Aminopeptidase N-like N-terminal" evidence="18">
    <location>
        <begin position="36"/>
        <end position="196"/>
    </location>
</feature>
<evidence type="ECO:0000256" key="16">
    <source>
        <dbReference type="SAM" id="MobiDB-lite"/>
    </source>
</evidence>
<dbReference type="AlphaFoldDB" id="A0A2T0U127"/>
<evidence type="ECO:0000256" key="2">
    <source>
        <dbReference type="ARBA" id="ARBA00004496"/>
    </source>
</evidence>
<dbReference type="InterPro" id="IPR001930">
    <property type="entry name" value="Peptidase_M1"/>
</dbReference>
<organism evidence="19 20">
    <name type="scientific">Knoellia remsis</name>
    <dbReference type="NCBI Taxonomy" id="407159"/>
    <lineage>
        <taxon>Bacteria</taxon>
        <taxon>Bacillati</taxon>
        <taxon>Actinomycetota</taxon>
        <taxon>Actinomycetes</taxon>
        <taxon>Micrococcales</taxon>
        <taxon>Intrasporangiaceae</taxon>
        <taxon>Knoellia</taxon>
    </lineage>
</organism>
<sequence>MTSTEDTSSPTSGEASGAEGDPYVPGHGDTAYGVDLYDLDLTYKAAGNHLSGRAHLTLTTLLDTPAIVLDLHALKVSRVDVTGAVLRRWTHRGSRLTLRFDDVVAAGTVLTVAVSYAGTPRTVPGPDGRAGWEELTDGVIVAAQPHGAPSWFPCNDRAADKARYRISVTTDAAYTVVANGPLRAQRKAGRRTQWVHVMDAPMAPYLATVQIGRYETTALEGGTVPVRVVHPPRLRTIVAQAFSDQMRMMEVFEELFGPYPFEDYTVVVTDDALEIPLESQAVSTFGANHCTRSWESQRLIAHELAHQWFGNAVTAAQWSDIWLHEGFACYAEWLWAEAAGVATVDELAEQHHARLAAAPQDLVIGAPGPKDMFDDRVYKRGALTLHAVRSEMGDTAFFGVLRDWVARHAGGTVTTAQFEALCDRAAGRRLGGLFDAWLRADALPPIPASSA</sequence>
<feature type="binding site" evidence="15">
    <location>
        <position position="306"/>
    </location>
    <ligand>
        <name>Zn(2+)</name>
        <dbReference type="ChEBI" id="CHEBI:29105"/>
        <note>catalytic</note>
    </ligand>
</feature>
<dbReference type="Gene3D" id="1.10.390.10">
    <property type="entry name" value="Neutral Protease Domain 2"/>
    <property type="match status" value="1"/>
</dbReference>
<dbReference type="PRINTS" id="PR00756">
    <property type="entry name" value="ALADIPTASE"/>
</dbReference>
<evidence type="ECO:0000256" key="9">
    <source>
        <dbReference type="ARBA" id="ARBA00022801"/>
    </source>
</evidence>
<comment type="catalytic activity">
    <reaction evidence="1">
        <text>Release of an N-terminal amino acid, Xaa-|-Yaa- from a peptide, amide or arylamide. Xaa is preferably Ala, but may be most amino acids including Pro (slow action). When a terminal hydrophobic residue is followed by a prolyl residue, the two may be released as an intact Xaa-Pro dipeptide.</text>
        <dbReference type="EC" id="3.4.11.2"/>
    </reaction>
</comment>
<reference evidence="19 20" key="1">
    <citation type="submission" date="2018-03" db="EMBL/GenBank/DDBJ databases">
        <title>Genomic Encyclopedia of Archaeal and Bacterial Type Strains, Phase II (KMG-II): from individual species to whole genera.</title>
        <authorList>
            <person name="Goeker M."/>
        </authorList>
    </citation>
    <scope>NUCLEOTIDE SEQUENCE [LARGE SCALE GENOMIC DNA]</scope>
    <source>
        <strain evidence="19 20">ATCC BAA-1496</strain>
    </source>
</reference>
<dbReference type="RefSeq" id="WP_106298877.1">
    <property type="nucleotide sequence ID" value="NZ_PVTI01000035.1"/>
</dbReference>
<accession>A0A2T0U127</accession>
<comment type="caution">
    <text evidence="19">The sequence shown here is derived from an EMBL/GenBank/DDBJ whole genome shotgun (WGS) entry which is preliminary data.</text>
</comment>
<evidence type="ECO:0000256" key="4">
    <source>
        <dbReference type="ARBA" id="ARBA00012564"/>
    </source>
</evidence>
<keyword evidence="7" id="KW-0645">Protease</keyword>
<evidence type="ECO:0000256" key="12">
    <source>
        <dbReference type="ARBA" id="ARBA00029811"/>
    </source>
</evidence>
<evidence type="ECO:0000259" key="18">
    <source>
        <dbReference type="Pfam" id="PF17900"/>
    </source>
</evidence>
<feature type="region of interest" description="Disordered" evidence="16">
    <location>
        <begin position="1"/>
        <end position="25"/>
    </location>
</feature>
<keyword evidence="6" id="KW-0963">Cytoplasm</keyword>
<evidence type="ECO:0000256" key="8">
    <source>
        <dbReference type="ARBA" id="ARBA00022723"/>
    </source>
</evidence>
<evidence type="ECO:0000256" key="5">
    <source>
        <dbReference type="ARBA" id="ARBA00015611"/>
    </source>
</evidence>